<dbReference type="Proteomes" id="UP000186817">
    <property type="component" value="Unassembled WGS sequence"/>
</dbReference>
<proteinExistence type="predicted"/>
<comment type="caution">
    <text evidence="2">The sequence shown here is derived from an EMBL/GenBank/DDBJ whole genome shotgun (WGS) entry which is preliminary data.</text>
</comment>
<keyword evidence="3" id="KW-1185">Reference proteome</keyword>
<evidence type="ECO:0000313" key="2">
    <source>
        <dbReference type="EMBL" id="OLP98197.1"/>
    </source>
</evidence>
<feature type="compositionally biased region" description="Basic and acidic residues" evidence="1">
    <location>
        <begin position="1391"/>
        <end position="1401"/>
    </location>
</feature>
<feature type="region of interest" description="Disordered" evidence="1">
    <location>
        <begin position="1362"/>
        <end position="1422"/>
    </location>
</feature>
<dbReference type="EMBL" id="LSRX01000404">
    <property type="protein sequence ID" value="OLP98197.1"/>
    <property type="molecule type" value="Genomic_DNA"/>
</dbReference>
<feature type="region of interest" description="Disordered" evidence="1">
    <location>
        <begin position="1772"/>
        <end position="1828"/>
    </location>
</feature>
<feature type="compositionally biased region" description="Pro residues" evidence="1">
    <location>
        <begin position="1407"/>
        <end position="1416"/>
    </location>
</feature>
<evidence type="ECO:0000313" key="3">
    <source>
        <dbReference type="Proteomes" id="UP000186817"/>
    </source>
</evidence>
<evidence type="ECO:0000256" key="1">
    <source>
        <dbReference type="SAM" id="MobiDB-lite"/>
    </source>
</evidence>
<dbReference type="OrthoDB" id="10284424at2759"/>
<sequence>MNGVSTQIDFVCTRRSTADSTAKAARVLSLDLVPWRCNAKHKPVQASIPLIAGWKHNALRRVQKPRRRYDAEALEASARTNDTTYQALCSKVEGFLSEAPPDMPLFTINRTVLTFCETAYPLRPVTRAPRPWMTPGVINSLSRMWELHRALKAFGRGRDPSAQACLHAWRYAVAFDRQVKQFRREGKQRRRQVLLDQLSQAQQAANSFSQGKLYRVIRQMAPKTKREKVQIRSEAGALMTVKEEFREIAGHCRQVFGQGAPKQRRALPAPLVLEVEEVKLAITQLQARKGVPRSSFPTTIWKACAGSLAERLCRVANSHWGQRDLWVPGEWADCELLMIPKPGKAAREFLPVELKHAASSIVERTEDPHDEALARVDPEPIQHSVARMQTEAMLEAYGEAVDPPCLKVVVLFPDGPDIMVLINDVSGGLAQIIKDTRDAVMCVSEETDLLVVEDQARHNVLHVMAVPKWVDASLRACILVDLSAVGGPSFASLTWTLVYRGDIDRVAGRFAASWDIYSSGEFSPWGPTGAHKVVSGMSVKVVPKGALPQWSNPLPNIPWHLWTRADPGPSFQQTLEYWLVSQDDGAWLVQHGCREAATLHDVIADRLGADQSLLDLVVVGDGDFVGDIRVEGLKISGVVAPVHRQASRTEDSVTTPVVFIDGRAVGRGVRSLKVSPGHLDPVAILRLIDPQIPTGYVAQVTLLDGSSLEDASVEPNSHLVTRVIVCQSTENPASSGEVPDAPVLDASLPTVLGSNAGEEGPEVPCIIDKAWFLIFAPDCAPEEVWVSFEQPASWEDVSASVIGARQDDRNQDFDNLISVYPQPSDEFGSLLCLPSWAADAVSVLVDSRQFDVRLYCLVVEPWMQWESFRIRANLSEARDFVIIIRGVLQPRGRPLTFSQGDLVVIQDLGSDFPPIIDLCDMFVSGDRWDEEEPLAISPSWSHYLVLHDGGTLGVEVDFKKISNSFGFIDFAAELLRGFSWKVLVQGETTLESLLRVLARLRRVTGELGQPWRYAPAPNAIVLDDDDTSSEGEQGLLVQVQCLRVCIVAPGFAWDQFQVYLQTPATVEEAVQCVQPCRVEGLAELFPKIVPVRPQPYCAQFFFIALPSWPVVEVTTKIAVCFDTSAIDGRVFATFVPAYVSRHQPPGFEYRITIGSANSDIAHTSACHVAEGELVCFQLLDVEQVPLPTMEQELVMGEGRSAGGPILCQPDSDAYLLVDGRDNILHLADFGRPTRYREQIAACVGIRLRDLRLFPSQPRSVDAALEGIPCRTTIAVGDANRYTSADTFEVIVDARAVLLGWFTVTAVACRVSCTCILQTLIPEVSPRLLLSLADVPTGTDTLEVVPGQILVVRADQAGLAGIHFAEPTEPLGERRVSPGYGPTSGETPPGRSGEEAPDRDGSDTDTPENPPGPPPIAEPGQGESVGVDTVINYFEATFVVVKQSFTHEVIRVRLPEGVAVEDALSAVSAACSPHYQTRTPCIREVWQQPRGDHALVVGVPDWPFEGSIVVVDTRTINGAAAHVIGSIGRVDFLTLSGIPGNIEVEIYVGDLPWPLPHGLRVEVRTGDLILFTPARHGVHVVSSLTEMLSSAFGWSLFEDIVEDPREQAWILSPDGPFAIVVLEHRRLHLREDIARLLEVPARQLILRPALADLDDFAYKHIRTRNVIVAVMAPGARGHRHARAEICILDLRPLLLELEWHFCPGGEFNTERYLARLRHRCPEGFHVAVIDSDGSIVAIGDNVEVADGSVLTVIFRLDVAHHRDAHVLLDTVGESSAHDGGAGADQTGPTSGTPRDADDEEPNNADAGTGGSYRRSRDTHRQTTIAQNVDARDGQVMRESLCMRQPPGGSQWRCVAQSRLAVCRLFALGMLCALAAAAVSVRGNCGVFATFSLHRTCGTGTSVPLSLSVSVGQMAEDPFATALASLDALQPCHMHSFVGPITELEPGGNIGNEFADMAPARGAMLAKQLVDHKVLDTWWSETENLLCRESRGRLLVVGADCNAALGSVSSAAVSEAEAEEQDHAGGCLHAVLHKCELWAPATWPTHQVGPGWTFMQRRNGALSRPDFILLPESWKTGEVQAWTEAGITAANLVIDHLATAVDVQLCVRCGPGPPKDQRDRIDARALTCTDNREKLREILKDAPRPAWEVNPHSHVAVLTEYLQEKLTEAFPAPRGRPLHPFLSAEAWDLQKQVSWLRRRCAKVRTVLRRHVTIAVFAAWKGPVRHVPFTYAAWLREMQAAYVSGLADEVQARPAQAFGAVNALLCRRRKKPFAPAVLPSVRDKDGKPCASPADAMRRWRQHFSDLEAGSDVSPQHLGRLALSRCGRVWPMPTRWSRNGGFRRVYVPWDGLRHWGPPSPATCSVALSELLWADDVSACVAAEKANDLARVVGVEVGTLADAFSSHGFQLSFGPRKTAAMLNPRGKGAREVRRAIFRGTPSIPVLREHEGAAVLPVVDTYKHLGVVQSYDGSIRAEVKQRCAQAWSAFREGRTRVFRCKRVALARRGALLEVLVMSKLRFGCGAWPPLGITESKLFSGAVTGIYRATLGLSRQDDQHVSLETMCALLRQPDPFTILRVEQLRYLRQLIAHAPDALWALLRQDVPFIAMLRDTLAWLYARTLTGEFLRHPPVTVEGVLSELHSAEDPAAYSKGLLDALGGLLCFDADSIWSAVVDFVEPISVLRHTLHLWRSGAAFPAAADDAVSDVSYVATLFGEPRV</sequence>
<protein>
    <submittedName>
        <fullName evidence="2">Uncharacterized protein</fullName>
    </submittedName>
</protein>
<accession>A0A1Q9DSQ6</accession>
<organism evidence="2 3">
    <name type="scientific">Symbiodinium microadriaticum</name>
    <name type="common">Dinoflagellate</name>
    <name type="synonym">Zooxanthella microadriatica</name>
    <dbReference type="NCBI Taxonomy" id="2951"/>
    <lineage>
        <taxon>Eukaryota</taxon>
        <taxon>Sar</taxon>
        <taxon>Alveolata</taxon>
        <taxon>Dinophyceae</taxon>
        <taxon>Suessiales</taxon>
        <taxon>Symbiodiniaceae</taxon>
        <taxon>Symbiodinium</taxon>
    </lineage>
</organism>
<reference evidence="2 3" key="1">
    <citation type="submission" date="2016-02" db="EMBL/GenBank/DDBJ databases">
        <title>Genome analysis of coral dinoflagellate symbionts highlights evolutionary adaptations to a symbiotic lifestyle.</title>
        <authorList>
            <person name="Aranda M."/>
            <person name="Li Y."/>
            <person name="Liew Y.J."/>
            <person name="Baumgarten S."/>
            <person name="Simakov O."/>
            <person name="Wilson M."/>
            <person name="Piel J."/>
            <person name="Ashoor H."/>
            <person name="Bougouffa S."/>
            <person name="Bajic V.B."/>
            <person name="Ryu T."/>
            <person name="Ravasi T."/>
            <person name="Bayer T."/>
            <person name="Micklem G."/>
            <person name="Kim H."/>
            <person name="Bhak J."/>
            <person name="Lajeunesse T.C."/>
            <person name="Voolstra C.R."/>
        </authorList>
    </citation>
    <scope>NUCLEOTIDE SEQUENCE [LARGE SCALE GENOMIC DNA]</scope>
    <source>
        <strain evidence="2 3">CCMP2467</strain>
    </source>
</reference>
<name>A0A1Q9DSQ6_SYMMI</name>
<gene>
    <name evidence="2" type="ORF">AK812_SmicGene19381</name>
</gene>